<dbReference type="Proteomes" id="UP001049518">
    <property type="component" value="Chromosome"/>
</dbReference>
<protein>
    <submittedName>
        <fullName evidence="2">Uncharacterized protein</fullName>
    </submittedName>
</protein>
<keyword evidence="1" id="KW-1133">Transmembrane helix</keyword>
<organism evidence="2 3">
    <name type="scientific">Actinomadura graeca</name>
    <dbReference type="NCBI Taxonomy" id="2750812"/>
    <lineage>
        <taxon>Bacteria</taxon>
        <taxon>Bacillati</taxon>
        <taxon>Actinomycetota</taxon>
        <taxon>Actinomycetes</taxon>
        <taxon>Streptosporangiales</taxon>
        <taxon>Thermomonosporaceae</taxon>
        <taxon>Actinomadura</taxon>
    </lineage>
</organism>
<dbReference type="EMBL" id="CP059572">
    <property type="protein sequence ID" value="QXJ26197.1"/>
    <property type="molecule type" value="Genomic_DNA"/>
</dbReference>
<sequence length="213" mass="22089">MDELERDAARLLGALRDFEAPGSGAAGLERAVRSGRRRARARRVAATASTAVAVVLIVVAAVLAGRPGRAPEPRPAAPAGHFDTRRHAFTVGSAGGFAPESYRPGRDVQRITLRVEHPGGTLRADGVVEMYPAGGLPPGSGGRSPAGRPAPDVHGHRAYVLATPVLRPGAVELAWEWSPGAWGFVSLRGAGADETRAQRVAQSVLPVDAQAGP</sequence>
<evidence type="ECO:0000313" key="2">
    <source>
        <dbReference type="EMBL" id="QXJ26197.1"/>
    </source>
</evidence>
<keyword evidence="3" id="KW-1185">Reference proteome</keyword>
<reference evidence="2" key="1">
    <citation type="submission" date="2020-07" db="EMBL/GenBank/DDBJ databases">
        <authorList>
            <person name="Tarantini F.S."/>
            <person name="Hong K.W."/>
            <person name="Chan K.G."/>
        </authorList>
    </citation>
    <scope>NUCLEOTIDE SEQUENCE</scope>
    <source>
        <strain evidence="2">32-07</strain>
    </source>
</reference>
<proteinExistence type="predicted"/>
<keyword evidence="1" id="KW-0812">Transmembrane</keyword>
<dbReference type="RefSeq" id="WP_231332433.1">
    <property type="nucleotide sequence ID" value="NZ_CP059572.1"/>
</dbReference>
<accession>A0ABX8R893</accession>
<evidence type="ECO:0000256" key="1">
    <source>
        <dbReference type="SAM" id="Phobius"/>
    </source>
</evidence>
<evidence type="ECO:0000313" key="3">
    <source>
        <dbReference type="Proteomes" id="UP001049518"/>
    </source>
</evidence>
<feature type="transmembrane region" description="Helical" evidence="1">
    <location>
        <begin position="44"/>
        <end position="65"/>
    </location>
</feature>
<keyword evidence="1" id="KW-0472">Membrane</keyword>
<gene>
    <name evidence="2" type="ORF">AGRA3207_007819</name>
</gene>
<name>A0ABX8R893_9ACTN</name>